<comment type="similarity">
    <text evidence="7">Belongs to the fluoride channel Fluc/FEX (TC 1.A.43) family.</text>
</comment>
<reference evidence="11 12" key="1">
    <citation type="submission" date="2014-05" db="EMBL/GenBank/DDBJ databases">
        <title>Draft genome sequence of a rare smut relative, Tilletiaria anomala UBC 951.</title>
        <authorList>
            <consortium name="DOE Joint Genome Institute"/>
            <person name="Toome M."/>
            <person name="Kuo A."/>
            <person name="Henrissat B."/>
            <person name="Lipzen A."/>
            <person name="Tritt A."/>
            <person name="Yoshinaga Y."/>
            <person name="Zane M."/>
            <person name="Barry K."/>
            <person name="Grigoriev I.V."/>
            <person name="Spatafora J.W."/>
            <person name="Aimea M.C."/>
        </authorList>
    </citation>
    <scope>NUCLEOTIDE SEQUENCE [LARGE SCALE GENOMIC DNA]</scope>
    <source>
        <strain evidence="11 12">UBC 951</strain>
    </source>
</reference>
<evidence type="ECO:0000256" key="5">
    <source>
        <dbReference type="ARBA" id="ARBA00022989"/>
    </source>
</evidence>
<dbReference type="PANTHER" id="PTHR28259">
    <property type="entry name" value="FLUORIDE EXPORT PROTEIN 1-RELATED"/>
    <property type="match status" value="1"/>
</dbReference>
<dbReference type="RefSeq" id="XP_013241950.1">
    <property type="nucleotide sequence ID" value="XM_013386496.1"/>
</dbReference>
<gene>
    <name evidence="11" type="ORF">K437DRAFT_258025</name>
</gene>
<dbReference type="Proteomes" id="UP000027361">
    <property type="component" value="Unassembled WGS sequence"/>
</dbReference>
<protein>
    <submittedName>
        <fullName evidence="11">Uncharacterized protein</fullName>
    </submittedName>
</protein>
<evidence type="ECO:0000256" key="3">
    <source>
        <dbReference type="ARBA" id="ARBA00022475"/>
    </source>
</evidence>
<keyword evidence="6 9" id="KW-0472">Membrane</keyword>
<dbReference type="AlphaFoldDB" id="A0A066VKR2"/>
<feature type="signal peptide" evidence="10">
    <location>
        <begin position="1"/>
        <end position="24"/>
    </location>
</feature>
<keyword evidence="10" id="KW-0732">Signal</keyword>
<dbReference type="GO" id="GO:1903425">
    <property type="term" value="F:fluoride transmembrane transporter activity"/>
    <property type="evidence" value="ECO:0007669"/>
    <property type="project" value="TreeGrafter"/>
</dbReference>
<accession>A0A066VKR2</accession>
<comment type="catalytic activity">
    <reaction evidence="8">
        <text>fluoride(in) = fluoride(out)</text>
        <dbReference type="Rhea" id="RHEA:76159"/>
        <dbReference type="ChEBI" id="CHEBI:17051"/>
    </reaction>
    <physiologicalReaction direction="left-to-right" evidence="8">
        <dbReference type="Rhea" id="RHEA:76160"/>
    </physiologicalReaction>
</comment>
<sequence>MAHMMPRFATLSTLSLLVFSSIWGQLTREGLVALNSYAGQSIHPVIWAQGVGCFVMGWAIANKKCIEDVYPQIYVAITTGYCGSVTTFSTWALQVFLAFSNHARYPRSRTYSVSVAGGATLLRSTSKSG</sequence>
<evidence type="ECO:0000256" key="10">
    <source>
        <dbReference type="SAM" id="SignalP"/>
    </source>
</evidence>
<evidence type="ECO:0000256" key="8">
    <source>
        <dbReference type="ARBA" id="ARBA00035585"/>
    </source>
</evidence>
<dbReference type="PANTHER" id="PTHR28259:SF1">
    <property type="entry name" value="FLUORIDE EXPORT PROTEIN 1-RELATED"/>
    <property type="match status" value="1"/>
</dbReference>
<evidence type="ECO:0000256" key="7">
    <source>
        <dbReference type="ARBA" id="ARBA00035120"/>
    </source>
</evidence>
<keyword evidence="4 9" id="KW-0812">Transmembrane</keyword>
<dbReference type="GeneID" id="25264854"/>
<comment type="caution">
    <text evidence="11">The sequence shown here is derived from an EMBL/GenBank/DDBJ whole genome shotgun (WGS) entry which is preliminary data.</text>
</comment>
<evidence type="ECO:0000256" key="1">
    <source>
        <dbReference type="ARBA" id="ARBA00002598"/>
    </source>
</evidence>
<evidence type="ECO:0000256" key="2">
    <source>
        <dbReference type="ARBA" id="ARBA00004651"/>
    </source>
</evidence>
<evidence type="ECO:0000256" key="6">
    <source>
        <dbReference type="ARBA" id="ARBA00023136"/>
    </source>
</evidence>
<organism evidence="11 12">
    <name type="scientific">Tilletiaria anomala (strain ATCC 24038 / CBS 436.72 / UBC 951)</name>
    <dbReference type="NCBI Taxonomy" id="1037660"/>
    <lineage>
        <taxon>Eukaryota</taxon>
        <taxon>Fungi</taxon>
        <taxon>Dikarya</taxon>
        <taxon>Basidiomycota</taxon>
        <taxon>Ustilaginomycotina</taxon>
        <taxon>Exobasidiomycetes</taxon>
        <taxon>Georgefischeriales</taxon>
        <taxon>Tilletiariaceae</taxon>
        <taxon>Tilletiaria</taxon>
    </lineage>
</organism>
<proteinExistence type="inferred from homology"/>
<evidence type="ECO:0000313" key="11">
    <source>
        <dbReference type="EMBL" id="KDN42086.1"/>
    </source>
</evidence>
<feature type="chain" id="PRO_5001633064" evidence="10">
    <location>
        <begin position="25"/>
        <end position="129"/>
    </location>
</feature>
<feature type="transmembrane region" description="Helical" evidence="9">
    <location>
        <begin position="73"/>
        <end position="99"/>
    </location>
</feature>
<dbReference type="InParanoid" id="A0A066VKR2"/>
<evidence type="ECO:0000256" key="4">
    <source>
        <dbReference type="ARBA" id="ARBA00022692"/>
    </source>
</evidence>
<evidence type="ECO:0000256" key="9">
    <source>
        <dbReference type="SAM" id="Phobius"/>
    </source>
</evidence>
<comment type="function">
    <text evidence="1">Fluoride channel required for the rapid expulsion of cytoplasmic fluoride.</text>
</comment>
<dbReference type="OrthoDB" id="3347866at2759"/>
<dbReference type="Pfam" id="PF02537">
    <property type="entry name" value="CRCB"/>
    <property type="match status" value="1"/>
</dbReference>
<keyword evidence="3" id="KW-1003">Cell membrane</keyword>
<keyword evidence="5 9" id="KW-1133">Transmembrane helix</keyword>
<name>A0A066VKR2_TILAU</name>
<dbReference type="HOGENOM" id="CLU_1950300_0_0_1"/>
<feature type="transmembrane region" description="Helical" evidence="9">
    <location>
        <begin position="40"/>
        <end position="61"/>
    </location>
</feature>
<dbReference type="STRING" id="1037660.A0A066VKR2"/>
<evidence type="ECO:0000313" key="12">
    <source>
        <dbReference type="Proteomes" id="UP000027361"/>
    </source>
</evidence>
<dbReference type="InterPro" id="IPR003691">
    <property type="entry name" value="FluC"/>
</dbReference>
<keyword evidence="12" id="KW-1185">Reference proteome</keyword>
<comment type="subcellular location">
    <subcellularLocation>
        <location evidence="2">Cell membrane</location>
        <topology evidence="2">Multi-pass membrane protein</topology>
    </subcellularLocation>
</comment>
<dbReference type="GO" id="GO:0005886">
    <property type="term" value="C:plasma membrane"/>
    <property type="evidence" value="ECO:0007669"/>
    <property type="project" value="UniProtKB-SubCell"/>
</dbReference>
<dbReference type="EMBL" id="JMSN01000073">
    <property type="protein sequence ID" value="KDN42086.1"/>
    <property type="molecule type" value="Genomic_DNA"/>
</dbReference>